<evidence type="ECO:0000259" key="5">
    <source>
        <dbReference type="SMART" id="SM00079"/>
    </source>
</evidence>
<dbReference type="AlphaFoldDB" id="U3CFL8"/>
<dbReference type="GO" id="GO:0015276">
    <property type="term" value="F:ligand-gated monoatomic ion channel activity"/>
    <property type="evidence" value="ECO:0007669"/>
    <property type="project" value="InterPro"/>
</dbReference>
<dbReference type="Proteomes" id="UP000016562">
    <property type="component" value="Unassembled WGS sequence"/>
</dbReference>
<accession>U3CFL8</accession>
<dbReference type="STRING" id="1219080.VEZ01S_22_00310"/>
<proteinExistence type="inferred from homology"/>
<comment type="similarity">
    <text evidence="1">Belongs to the bacterial solute-binding protein 3 family.</text>
</comment>
<evidence type="ECO:0000313" key="7">
    <source>
        <dbReference type="Proteomes" id="UP000016562"/>
    </source>
</evidence>
<dbReference type="PANTHER" id="PTHR35936">
    <property type="entry name" value="MEMBRANE-BOUND LYTIC MUREIN TRANSGLYCOSYLASE F"/>
    <property type="match status" value="1"/>
</dbReference>
<dbReference type="Pfam" id="PF00497">
    <property type="entry name" value="SBP_bac_3"/>
    <property type="match status" value="1"/>
</dbReference>
<evidence type="ECO:0000313" key="6">
    <source>
        <dbReference type="EMBL" id="GAD80024.1"/>
    </source>
</evidence>
<dbReference type="SUPFAM" id="SSF53850">
    <property type="entry name" value="Periplasmic binding protein-like II"/>
    <property type="match status" value="1"/>
</dbReference>
<evidence type="ECO:0000259" key="4">
    <source>
        <dbReference type="SMART" id="SM00062"/>
    </source>
</evidence>
<dbReference type="EMBL" id="BATM01000022">
    <property type="protein sequence ID" value="GAD80024.1"/>
    <property type="molecule type" value="Genomic_DNA"/>
</dbReference>
<feature type="chain" id="PRO_5004641013" evidence="3">
    <location>
        <begin position="23"/>
        <end position="245"/>
    </location>
</feature>
<protein>
    <submittedName>
        <fullName evidence="6">Glutamine ABC transporter substrate-binding protein</fullName>
    </submittedName>
</protein>
<dbReference type="eggNOG" id="COG0834">
    <property type="taxonomic scope" value="Bacteria"/>
</dbReference>
<feature type="domain" description="Solute-binding protein family 3/N-terminal" evidence="4">
    <location>
        <begin position="26"/>
        <end position="245"/>
    </location>
</feature>
<dbReference type="RefSeq" id="WP_021713732.1">
    <property type="nucleotide sequence ID" value="NZ_BATM01000022.1"/>
</dbReference>
<evidence type="ECO:0000256" key="2">
    <source>
        <dbReference type="ARBA" id="ARBA00022729"/>
    </source>
</evidence>
<keyword evidence="2 3" id="KW-0732">Signal</keyword>
<comment type="caution">
    <text evidence="6">The sequence shown here is derived from an EMBL/GenBank/DDBJ whole genome shotgun (WGS) entry which is preliminary data.</text>
</comment>
<dbReference type="SMART" id="SM00079">
    <property type="entry name" value="PBPe"/>
    <property type="match status" value="1"/>
</dbReference>
<evidence type="ECO:0000256" key="3">
    <source>
        <dbReference type="SAM" id="SignalP"/>
    </source>
</evidence>
<feature type="domain" description="Ionotropic glutamate receptor C-terminal" evidence="5">
    <location>
        <begin position="26"/>
        <end position="245"/>
    </location>
</feature>
<dbReference type="SMART" id="SM00062">
    <property type="entry name" value="PBPb"/>
    <property type="match status" value="1"/>
</dbReference>
<dbReference type="InterPro" id="IPR001320">
    <property type="entry name" value="Iontro_rcpt_C"/>
</dbReference>
<dbReference type="Gene3D" id="3.40.190.10">
    <property type="entry name" value="Periplasmic binding protein-like II"/>
    <property type="match status" value="2"/>
</dbReference>
<dbReference type="OrthoDB" id="9768183at2"/>
<keyword evidence="7" id="KW-1185">Reference proteome</keyword>
<dbReference type="PANTHER" id="PTHR35936:SF38">
    <property type="entry name" value="GLUTAMINE-BINDING PERIPLASMIC PROTEIN"/>
    <property type="match status" value="1"/>
</dbReference>
<feature type="signal peptide" evidence="3">
    <location>
        <begin position="1"/>
        <end position="22"/>
    </location>
</feature>
<dbReference type="GO" id="GO:0016020">
    <property type="term" value="C:membrane"/>
    <property type="evidence" value="ECO:0007669"/>
    <property type="project" value="InterPro"/>
</dbReference>
<evidence type="ECO:0000256" key="1">
    <source>
        <dbReference type="ARBA" id="ARBA00010333"/>
    </source>
</evidence>
<sequence>MKKISITFAMLLAALTTTTAFAKDKVYKIATDAAYAPFSFKVDGAYTGIDVEVLDAIAKIEGFEYQLTPMNFNGIIPGVVSGQLDGAIAGMTITEKRAKVLDFSEGYYESGVIPVVTVDSKIASIADFKNKRFAVKKGTTSADWASANRKDLDSTIRYFDDSASMFQEVINGNADIAFEDYPVIAYKISLDKTPTLKLVGEKLTTAKFGFGVKKGQNAELLKKFNDGLAKIKANGTYEKILNKYQ</sequence>
<gene>
    <name evidence="6" type="primary">glnH</name>
    <name evidence="6" type="ORF">VEZ01S_22_00310</name>
</gene>
<name>U3CFL8_9VIBR</name>
<dbReference type="InterPro" id="IPR001638">
    <property type="entry name" value="Solute-binding_3/MltF_N"/>
</dbReference>
<reference evidence="6 7" key="1">
    <citation type="submission" date="2013-09" db="EMBL/GenBank/DDBJ databases">
        <title>Whole genome shotgun sequence of Vibrio ezurae NBRC 102218.</title>
        <authorList>
            <person name="Yoshida I."/>
            <person name="Hosoyama A."/>
            <person name="Numata M."/>
            <person name="Hashimoto M."/>
            <person name="Hosoyama Y."/>
            <person name="Tsuchikane K."/>
            <person name="Noguchi M."/>
            <person name="Hirakata S."/>
            <person name="Ichikawa N."/>
            <person name="Ohji S."/>
            <person name="Yamazoe A."/>
            <person name="Fujita N."/>
        </authorList>
    </citation>
    <scope>NUCLEOTIDE SEQUENCE [LARGE SCALE GENOMIC DNA]</scope>
    <source>
        <strain evidence="6 7">NBRC 102218</strain>
    </source>
</reference>
<organism evidence="6 7">
    <name type="scientific">Vibrio ezurae NBRC 102218</name>
    <dbReference type="NCBI Taxonomy" id="1219080"/>
    <lineage>
        <taxon>Bacteria</taxon>
        <taxon>Pseudomonadati</taxon>
        <taxon>Pseudomonadota</taxon>
        <taxon>Gammaproteobacteria</taxon>
        <taxon>Vibrionales</taxon>
        <taxon>Vibrionaceae</taxon>
        <taxon>Vibrio</taxon>
    </lineage>
</organism>